<feature type="region of interest" description="Disordered" evidence="1">
    <location>
        <begin position="1"/>
        <end position="64"/>
    </location>
</feature>
<dbReference type="STRING" id="553469.SAMN04487947_0565"/>
<evidence type="ECO:0000313" key="3">
    <source>
        <dbReference type="Proteomes" id="UP000198531"/>
    </source>
</evidence>
<evidence type="ECO:0000256" key="1">
    <source>
        <dbReference type="SAM" id="MobiDB-lite"/>
    </source>
</evidence>
<protein>
    <submittedName>
        <fullName evidence="2">Uncharacterized protein</fullName>
    </submittedName>
</protein>
<reference evidence="3" key="1">
    <citation type="submission" date="2016-10" db="EMBL/GenBank/DDBJ databases">
        <authorList>
            <person name="Varghese N."/>
            <person name="Submissions S."/>
        </authorList>
    </citation>
    <scope>NUCLEOTIDE SEQUENCE [LARGE SCALE GENOMIC DNA]</scope>
    <source>
        <strain evidence="3">CGMCC 1.7736</strain>
    </source>
</reference>
<dbReference type="RefSeq" id="WP_089804383.1">
    <property type="nucleotide sequence ID" value="NZ_FOYT01000001.1"/>
</dbReference>
<evidence type="ECO:0000313" key="2">
    <source>
        <dbReference type="EMBL" id="SFR37133.1"/>
    </source>
</evidence>
<feature type="compositionally biased region" description="Low complexity" evidence="1">
    <location>
        <begin position="15"/>
        <end position="25"/>
    </location>
</feature>
<gene>
    <name evidence="2" type="ORF">SAMN04487947_0565</name>
</gene>
<feature type="compositionally biased region" description="Low complexity" evidence="1">
    <location>
        <begin position="54"/>
        <end position="63"/>
    </location>
</feature>
<organism evidence="2 3">
    <name type="scientific">Halogeometricum rufum</name>
    <dbReference type="NCBI Taxonomy" id="553469"/>
    <lineage>
        <taxon>Archaea</taxon>
        <taxon>Methanobacteriati</taxon>
        <taxon>Methanobacteriota</taxon>
        <taxon>Stenosarchaea group</taxon>
        <taxon>Halobacteria</taxon>
        <taxon>Halobacteriales</taxon>
        <taxon>Haloferacaceae</taxon>
        <taxon>Halogeometricum</taxon>
    </lineage>
</organism>
<keyword evidence="3" id="KW-1185">Reference proteome</keyword>
<dbReference type="AlphaFoldDB" id="A0A1I6G4J0"/>
<dbReference type="EMBL" id="FOYT01000001">
    <property type="protein sequence ID" value="SFR37133.1"/>
    <property type="molecule type" value="Genomic_DNA"/>
</dbReference>
<proteinExistence type="predicted"/>
<accession>A0A1I6G4J0</accession>
<name>A0A1I6G4J0_9EURY</name>
<dbReference type="Proteomes" id="UP000198531">
    <property type="component" value="Unassembled WGS sequence"/>
</dbReference>
<sequence>MSDFAGPPYTDADARAAADGQIDAATLGGQPPSAFDAPSETNSSSRGGGYQEQSTWSGSVSNVSGGGGTGSFTVEAGGFADGIRFDYSTSWNDTYLSRVEVDDGSGFSTVWSGSMSKGNGKVVNFSGRAVTRIRFTIDNQNGSSQDASVNNGALHIVGLPQHTHTL</sequence>